<reference evidence="2" key="1">
    <citation type="journal article" date="2022" name="Mol. Ecol. Resour.">
        <title>The genomes of chicory, endive, great burdock and yacon provide insights into Asteraceae palaeo-polyploidization history and plant inulin production.</title>
        <authorList>
            <person name="Fan W."/>
            <person name="Wang S."/>
            <person name="Wang H."/>
            <person name="Wang A."/>
            <person name="Jiang F."/>
            <person name="Liu H."/>
            <person name="Zhao H."/>
            <person name="Xu D."/>
            <person name="Zhang Y."/>
        </authorList>
    </citation>
    <scope>NUCLEOTIDE SEQUENCE [LARGE SCALE GENOMIC DNA]</scope>
    <source>
        <strain evidence="2">cv. Punajuju</strain>
    </source>
</reference>
<sequence length="644" mass="70952">MWDYREELISTSRKLSSGTNFYKHQEEKLGTNFANRDGYDKEPIQGLMKLSELDSNPDEADEVVLSELDYVVDPQGAYQLERLRRTIFTLKALGYLKGIIRNSAMTGMKIDEEFVPDRRIEVETDDEENEAEIHCDAVDNEDDETGSDSELISAQENPSFITALQSQNCAIEPWPQTYRQSMDMYTMPLQTMGSFKGSSESNLPLKRSFGPDDLSTLHKPLISSISFDKDQVPLSTLPMKFSRISDLHDLPPPILEQCSFSQSVLNSINVLCGIGLLSMPYAFKEGGWLCLLLLLLGGGISCYTGILIKLCLERYDGLQTYPDIGQAAFGFGGRICIAMVLYLELFSSCVEYLIMMNDSLSALFPLAQLDIGGLHLDSHYLCAIISTLVILPTVWLRNLSLLSYISAGGVITLATVILCLLWLGVVDGIEYQPSGTALEVGNLPVAVGLIGFCYGSHSVLPNIYTSMKEPSRFPSTVLISFSIGFVLYTAVGVFGYLMFGDDIKSQFTLNMPSHYLTSKIAAWTVVVTPVTKFALTLTPIAFGIEELLPPSQQSSHTISIFIRTALMFFTLLVALTVPYFGVVMALTGSVLMMLVSVIFPCACYLRLLRDQTTTFEITICSLMIFAGLVSAIVGTYSSLASIPG</sequence>
<dbReference type="EMBL" id="CM042012">
    <property type="protein sequence ID" value="KAI3750417.1"/>
    <property type="molecule type" value="Genomic_DNA"/>
</dbReference>
<gene>
    <name evidence="1" type="ORF">L2E82_21052</name>
</gene>
<reference evidence="1 2" key="2">
    <citation type="journal article" date="2022" name="Mol. Ecol. Resour.">
        <title>The genomes of chicory, endive, great burdock and yacon provide insights into Asteraceae paleo-polyploidization history and plant inulin production.</title>
        <authorList>
            <person name="Fan W."/>
            <person name="Wang S."/>
            <person name="Wang H."/>
            <person name="Wang A."/>
            <person name="Jiang F."/>
            <person name="Liu H."/>
            <person name="Zhao H."/>
            <person name="Xu D."/>
            <person name="Zhang Y."/>
        </authorList>
    </citation>
    <scope>NUCLEOTIDE SEQUENCE [LARGE SCALE GENOMIC DNA]</scope>
    <source>
        <strain evidence="2">cv. Punajuju</strain>
        <tissue evidence="1">Leaves</tissue>
    </source>
</reference>
<name>A0ACB9DVZ7_CICIN</name>
<dbReference type="Proteomes" id="UP001055811">
    <property type="component" value="Linkage Group LG04"/>
</dbReference>
<evidence type="ECO:0000313" key="1">
    <source>
        <dbReference type="EMBL" id="KAI3750417.1"/>
    </source>
</evidence>
<evidence type="ECO:0000313" key="2">
    <source>
        <dbReference type="Proteomes" id="UP001055811"/>
    </source>
</evidence>
<comment type="caution">
    <text evidence="1">The sequence shown here is derived from an EMBL/GenBank/DDBJ whole genome shotgun (WGS) entry which is preliminary data.</text>
</comment>
<protein>
    <submittedName>
        <fullName evidence="1">Uncharacterized protein</fullName>
    </submittedName>
</protein>
<organism evidence="1 2">
    <name type="scientific">Cichorium intybus</name>
    <name type="common">Chicory</name>
    <dbReference type="NCBI Taxonomy" id="13427"/>
    <lineage>
        <taxon>Eukaryota</taxon>
        <taxon>Viridiplantae</taxon>
        <taxon>Streptophyta</taxon>
        <taxon>Embryophyta</taxon>
        <taxon>Tracheophyta</taxon>
        <taxon>Spermatophyta</taxon>
        <taxon>Magnoliopsida</taxon>
        <taxon>eudicotyledons</taxon>
        <taxon>Gunneridae</taxon>
        <taxon>Pentapetalae</taxon>
        <taxon>asterids</taxon>
        <taxon>campanulids</taxon>
        <taxon>Asterales</taxon>
        <taxon>Asteraceae</taxon>
        <taxon>Cichorioideae</taxon>
        <taxon>Cichorieae</taxon>
        <taxon>Cichoriinae</taxon>
        <taxon>Cichorium</taxon>
    </lineage>
</organism>
<accession>A0ACB9DVZ7</accession>
<keyword evidence="2" id="KW-1185">Reference proteome</keyword>
<proteinExistence type="predicted"/>